<feature type="region of interest" description="Disordered" evidence="1">
    <location>
        <begin position="984"/>
        <end position="1005"/>
    </location>
</feature>
<dbReference type="STRING" id="1073090.A0A1L9STP2"/>
<reference evidence="5" key="1">
    <citation type="journal article" date="2017" name="Genome Biol.">
        <title>Comparative genomics reveals high biological diversity and specific adaptations in the industrially and medically important fungal genus Aspergillus.</title>
        <authorList>
            <person name="de Vries R.P."/>
            <person name="Riley R."/>
            <person name="Wiebenga A."/>
            <person name="Aguilar-Osorio G."/>
            <person name="Amillis S."/>
            <person name="Uchima C.A."/>
            <person name="Anderluh G."/>
            <person name="Asadollahi M."/>
            <person name="Askin M."/>
            <person name="Barry K."/>
            <person name="Battaglia E."/>
            <person name="Bayram O."/>
            <person name="Benocci T."/>
            <person name="Braus-Stromeyer S.A."/>
            <person name="Caldana C."/>
            <person name="Canovas D."/>
            <person name="Cerqueira G.C."/>
            <person name="Chen F."/>
            <person name="Chen W."/>
            <person name="Choi C."/>
            <person name="Clum A."/>
            <person name="Dos Santos R.A."/>
            <person name="Damasio A.R."/>
            <person name="Diallinas G."/>
            <person name="Emri T."/>
            <person name="Fekete E."/>
            <person name="Flipphi M."/>
            <person name="Freyberg S."/>
            <person name="Gallo A."/>
            <person name="Gournas C."/>
            <person name="Habgood R."/>
            <person name="Hainaut M."/>
            <person name="Harispe M.L."/>
            <person name="Henrissat B."/>
            <person name="Hilden K.S."/>
            <person name="Hope R."/>
            <person name="Hossain A."/>
            <person name="Karabika E."/>
            <person name="Karaffa L."/>
            <person name="Karanyi Z."/>
            <person name="Krasevec N."/>
            <person name="Kuo A."/>
            <person name="Kusch H."/>
            <person name="LaButti K."/>
            <person name="Lagendijk E.L."/>
            <person name="Lapidus A."/>
            <person name="Levasseur A."/>
            <person name="Lindquist E."/>
            <person name="Lipzen A."/>
            <person name="Logrieco A.F."/>
            <person name="MacCabe A."/>
            <person name="Maekelae M.R."/>
            <person name="Malavazi I."/>
            <person name="Melin P."/>
            <person name="Meyer V."/>
            <person name="Mielnichuk N."/>
            <person name="Miskei M."/>
            <person name="Molnar A.P."/>
            <person name="Mule G."/>
            <person name="Ngan C.Y."/>
            <person name="Orejas M."/>
            <person name="Orosz E."/>
            <person name="Ouedraogo J.P."/>
            <person name="Overkamp K.M."/>
            <person name="Park H.-S."/>
            <person name="Perrone G."/>
            <person name="Piumi F."/>
            <person name="Punt P.J."/>
            <person name="Ram A.F."/>
            <person name="Ramon A."/>
            <person name="Rauscher S."/>
            <person name="Record E."/>
            <person name="Riano-Pachon D.M."/>
            <person name="Robert V."/>
            <person name="Roehrig J."/>
            <person name="Ruller R."/>
            <person name="Salamov A."/>
            <person name="Salih N.S."/>
            <person name="Samson R.A."/>
            <person name="Sandor E."/>
            <person name="Sanguinetti M."/>
            <person name="Schuetze T."/>
            <person name="Sepcic K."/>
            <person name="Shelest E."/>
            <person name="Sherlock G."/>
            <person name="Sophianopoulou V."/>
            <person name="Squina F.M."/>
            <person name="Sun H."/>
            <person name="Susca A."/>
            <person name="Todd R.B."/>
            <person name="Tsang A."/>
            <person name="Unkles S.E."/>
            <person name="van de Wiele N."/>
            <person name="van Rossen-Uffink D."/>
            <person name="Oliveira J.V."/>
            <person name="Vesth T.C."/>
            <person name="Visser J."/>
            <person name="Yu J.-H."/>
            <person name="Zhou M."/>
            <person name="Andersen M.R."/>
            <person name="Archer D.B."/>
            <person name="Baker S.E."/>
            <person name="Benoit I."/>
            <person name="Brakhage A.A."/>
            <person name="Braus G.H."/>
            <person name="Fischer R."/>
            <person name="Frisvad J.C."/>
            <person name="Goldman G.H."/>
            <person name="Houbraken J."/>
            <person name="Oakley B."/>
            <person name="Pocsi I."/>
            <person name="Scazzocchio C."/>
            <person name="Seiboth B."/>
            <person name="vanKuyk P.A."/>
            <person name="Wortman J."/>
            <person name="Dyer P.S."/>
            <person name="Grigoriev I.V."/>
        </authorList>
    </citation>
    <scope>NUCLEOTIDE SEQUENCE [LARGE SCALE GENOMIC DNA]</scope>
    <source>
        <strain evidence="5">CBS 506.65</strain>
    </source>
</reference>
<feature type="compositionally biased region" description="Polar residues" evidence="1">
    <location>
        <begin position="913"/>
        <end position="924"/>
    </location>
</feature>
<organism evidence="4 5">
    <name type="scientific">Penicilliopsis zonata CBS 506.65</name>
    <dbReference type="NCBI Taxonomy" id="1073090"/>
    <lineage>
        <taxon>Eukaryota</taxon>
        <taxon>Fungi</taxon>
        <taxon>Dikarya</taxon>
        <taxon>Ascomycota</taxon>
        <taxon>Pezizomycotina</taxon>
        <taxon>Eurotiomycetes</taxon>
        <taxon>Eurotiomycetidae</taxon>
        <taxon>Eurotiales</taxon>
        <taxon>Aspergillaceae</taxon>
        <taxon>Penicilliopsis</taxon>
    </lineage>
</organism>
<dbReference type="Proteomes" id="UP000184188">
    <property type="component" value="Unassembled WGS sequence"/>
</dbReference>
<accession>A0A1L9STP2</accession>
<proteinExistence type="predicted"/>
<feature type="region of interest" description="Disordered" evidence="1">
    <location>
        <begin position="897"/>
        <end position="928"/>
    </location>
</feature>
<dbReference type="InterPro" id="IPR016024">
    <property type="entry name" value="ARM-type_fold"/>
</dbReference>
<gene>
    <name evidence="4" type="ORF">ASPZODRAFT_148060</name>
</gene>
<dbReference type="VEuPathDB" id="FungiDB:ASPZODRAFT_148060"/>
<dbReference type="GeneID" id="34611787"/>
<dbReference type="SUPFAM" id="SSF48371">
    <property type="entry name" value="ARM repeat"/>
    <property type="match status" value="1"/>
</dbReference>
<dbReference type="PANTHER" id="PTHR18460:SF3">
    <property type="entry name" value="TELO2-INTERACTING PROTEIN 1 HOMOLOG"/>
    <property type="match status" value="1"/>
</dbReference>
<feature type="region of interest" description="Disordered" evidence="1">
    <location>
        <begin position="772"/>
        <end position="801"/>
    </location>
</feature>
<sequence length="1177" mass="130867">MESLREQSFKKLKPPCVELSAVGLRFRGRQATSNDVFRSLEPVHRVLKELSESGCLDEKLAEYAFFPLTSIFNETQRVSARCLELAVDCLTILVARGWRQRLSPPMGKQLVILLTLIIGGSPSGDEQSRPEELAIAGFKCLATIFNVLEGPVAERTIFHEIGTATVVDQTVYVLLEGILDDKSDELCIFAADALEGLYMRITDRVVLASIMPRTISALTKSLKPTTQIRRSYRLIEICLRVLTRVLNLVLNDQAAASPPEKLAQPSDPTERPVLDESWLKATTSQVKLALANVFQTRRHQRPEVKAALLELCTTIIEQCPTTLRDSLPMTIETVVALSDINEHGTPNEAYSTLKHLTITYPVVLDSLKESLHTWLASFPRTMQGNDETSKQWAIKQISTTFQILSQTQSGSEILTATLASGLCDSVVAAVASPRHSLQPLNYEGAQTLKLEVLHQQALSDAFPPVLLEHRSQRDTLKDLGLMITKLNMSDCGDEITRSIISRVHHSADNTLLGTYWLALNFLKNRSQSSSGFDDFICSDVVDLSPFDPTRANMAEELYYISLPLLNEAPNESQDWRISALALEAVAIQAQQLGEAFRPELMDALYPTIQLLASNNSSLQKHAMACLNVLTKACNYPDTSTMVIENVDYLTNSVALKLNTFDVSPYPPQVLFMMVKLCGAKLIPYVDDLVDSIFGVLDMYHGYPKLVETMFKTLAAIVEEGAKRPALLSITNNDKLGPIDHHKKRYQGLSVSQLAEDLAAQKSKQLKYAEEDLEEVDGNISHPKRPWSSQKEEEKNLPPSFEEDSLENLLKQDDSDEPLPAPREPDDTEKPLTKAHNILLHIVRAIPSHLSSPSAYLRRSLLSILLQAIPVLSQNENSFLPFVNEVWPSVASRINFPSSLQGTEPPSMTAMVKESSTTLSKPTPQKSDDSGFQEEVFVIVSACNTIEALCKGAGDFMATRVEAEFPRWERLYRRAWEKVSQDAEKALGRRAQHQHRSPRNGSGEEEEGIDFLPTLNIFSSQAIALSGSGSVSAWSSFTPHHSLWKALTSLFITLLTHVRLPLSAGDQICVFLAGWIARFAGSEYYFRHSHGGGTHAHLPEKEELSDSLRAQIQAVDDSIHAMQVWNADLTWFLFQKERARVREITQALVHKQTARPVAEIHSAPVLGIPNVNFAAVVF</sequence>
<dbReference type="InterPro" id="IPR049362">
    <property type="entry name" value="TTI1_rpt"/>
</dbReference>
<dbReference type="InterPro" id="IPR057566">
    <property type="entry name" value="TPR_TTI1_N"/>
</dbReference>
<dbReference type="OrthoDB" id="6781668at2759"/>
<feature type="domain" description="TTI1 N-terminal TPR" evidence="2">
    <location>
        <begin position="9"/>
        <end position="339"/>
    </location>
</feature>
<dbReference type="EMBL" id="KV878336">
    <property type="protein sequence ID" value="OJJ50568.1"/>
    <property type="molecule type" value="Genomic_DNA"/>
</dbReference>
<dbReference type="InterPro" id="IPR052587">
    <property type="entry name" value="TELO2-interacting_protein_1"/>
</dbReference>
<feature type="compositionally biased region" description="Basic residues" evidence="1">
    <location>
        <begin position="987"/>
        <end position="997"/>
    </location>
</feature>
<dbReference type="Gene3D" id="1.25.10.10">
    <property type="entry name" value="Leucine-rich Repeat Variant"/>
    <property type="match status" value="2"/>
</dbReference>
<evidence type="ECO:0000313" key="4">
    <source>
        <dbReference type="EMBL" id="OJJ50568.1"/>
    </source>
</evidence>
<dbReference type="RefSeq" id="XP_022585078.1">
    <property type="nucleotide sequence ID" value="XM_022725322.1"/>
</dbReference>
<dbReference type="PANTHER" id="PTHR18460">
    <property type="entry name" value="TEL2 INTERACTING PROTEIN 1 TTI1 FAMILY MEMBER"/>
    <property type="match status" value="1"/>
</dbReference>
<dbReference type="Pfam" id="PF24181">
    <property type="entry name" value="TPR_TTI1_C"/>
    <property type="match status" value="1"/>
</dbReference>
<dbReference type="Pfam" id="PF21547">
    <property type="entry name" value="TTI1"/>
    <property type="match status" value="1"/>
</dbReference>
<feature type="domain" description="TTI1 C-terminal TPR" evidence="3">
    <location>
        <begin position="777"/>
        <end position="894"/>
    </location>
</feature>
<evidence type="ECO:0000313" key="5">
    <source>
        <dbReference type="Proteomes" id="UP000184188"/>
    </source>
</evidence>
<evidence type="ECO:0000259" key="2">
    <source>
        <dbReference type="Pfam" id="PF24173"/>
    </source>
</evidence>
<evidence type="ECO:0000259" key="3">
    <source>
        <dbReference type="Pfam" id="PF24181"/>
    </source>
</evidence>
<dbReference type="GO" id="GO:0005737">
    <property type="term" value="C:cytoplasm"/>
    <property type="evidence" value="ECO:0007669"/>
    <property type="project" value="TreeGrafter"/>
</dbReference>
<keyword evidence="5" id="KW-1185">Reference proteome</keyword>
<dbReference type="AlphaFoldDB" id="A0A1L9STP2"/>
<protein>
    <recommendedName>
        <fullName evidence="6">HEAT repeat protein</fullName>
    </recommendedName>
</protein>
<evidence type="ECO:0000256" key="1">
    <source>
        <dbReference type="SAM" id="MobiDB-lite"/>
    </source>
</evidence>
<dbReference type="Pfam" id="PF24173">
    <property type="entry name" value="TPR_TTI1_N"/>
    <property type="match status" value="1"/>
</dbReference>
<dbReference type="InterPro" id="IPR011989">
    <property type="entry name" value="ARM-like"/>
</dbReference>
<name>A0A1L9STP2_9EURO</name>
<dbReference type="InterPro" id="IPR057567">
    <property type="entry name" value="TPR_TTI1_C"/>
</dbReference>
<evidence type="ECO:0008006" key="6">
    <source>
        <dbReference type="Google" id="ProtNLM"/>
    </source>
</evidence>